<gene>
    <name evidence="2" type="ORF">SAMN05421752_111107</name>
</gene>
<feature type="compositionally biased region" description="Basic and acidic residues" evidence="1">
    <location>
        <begin position="126"/>
        <end position="136"/>
    </location>
</feature>
<accession>A0A1N7GDS3</accession>
<evidence type="ECO:0000313" key="3">
    <source>
        <dbReference type="Proteomes" id="UP000185936"/>
    </source>
</evidence>
<feature type="compositionally biased region" description="Low complexity" evidence="1">
    <location>
        <begin position="109"/>
        <end position="121"/>
    </location>
</feature>
<organism evidence="2 3">
    <name type="scientific">Natronorubrum thiooxidans</name>
    <dbReference type="NCBI Taxonomy" id="308853"/>
    <lineage>
        <taxon>Archaea</taxon>
        <taxon>Methanobacteriati</taxon>
        <taxon>Methanobacteriota</taxon>
        <taxon>Stenosarchaea group</taxon>
        <taxon>Halobacteria</taxon>
        <taxon>Halobacteriales</taxon>
        <taxon>Natrialbaceae</taxon>
        <taxon>Natronorubrum</taxon>
    </lineage>
</organism>
<proteinExistence type="predicted"/>
<evidence type="ECO:0000313" key="2">
    <source>
        <dbReference type="EMBL" id="SIS10723.1"/>
    </source>
</evidence>
<feature type="compositionally biased region" description="Acidic residues" evidence="1">
    <location>
        <begin position="147"/>
        <end position="162"/>
    </location>
</feature>
<dbReference type="Proteomes" id="UP000185936">
    <property type="component" value="Unassembled WGS sequence"/>
</dbReference>
<keyword evidence="3" id="KW-1185">Reference proteome</keyword>
<dbReference type="EMBL" id="FTNR01000011">
    <property type="protein sequence ID" value="SIS10723.1"/>
    <property type="molecule type" value="Genomic_DNA"/>
</dbReference>
<dbReference type="AlphaFoldDB" id="A0A1N7GDS3"/>
<feature type="compositionally biased region" description="Basic and acidic residues" evidence="1">
    <location>
        <begin position="58"/>
        <end position="74"/>
    </location>
</feature>
<sequence>MRALRTCDFCGDDAAGTFEVIPPELEPTDTEQRRVVLCPDCKARLEGVLEPLFARLDSDRDVPGADTAVDHSDDQPSQASGRDEDGEPEAVDAEPGAVATAASSVQNHTSTSSPDTTSSDAEATDADARATPRLEEGITFESTGTDDNSEAVAEDETNESTDDTGASDSTIGASPSKTTGSRPPKGYGKVIRLLQNREFPMQRSAVEGLAAGAYDLESHEVDAIIDHALETEEFVERRGELQRP</sequence>
<dbReference type="RefSeq" id="WP_076609985.1">
    <property type="nucleotide sequence ID" value="NZ_FTNR01000011.1"/>
</dbReference>
<dbReference type="OrthoDB" id="204261at2157"/>
<feature type="compositionally biased region" description="Polar residues" evidence="1">
    <location>
        <begin position="163"/>
        <end position="181"/>
    </location>
</feature>
<evidence type="ECO:0000256" key="1">
    <source>
        <dbReference type="SAM" id="MobiDB-lite"/>
    </source>
</evidence>
<reference evidence="3" key="1">
    <citation type="submission" date="2017-01" db="EMBL/GenBank/DDBJ databases">
        <authorList>
            <person name="Varghese N."/>
            <person name="Submissions S."/>
        </authorList>
    </citation>
    <scope>NUCLEOTIDE SEQUENCE [LARGE SCALE GENOMIC DNA]</scope>
    <source>
        <strain evidence="3">type strain: HArc-</strain>
    </source>
</reference>
<name>A0A1N7GDS3_9EURY</name>
<feature type="region of interest" description="Disordered" evidence="1">
    <location>
        <begin position="58"/>
        <end position="187"/>
    </location>
</feature>
<protein>
    <submittedName>
        <fullName evidence="2">Uncharacterized protein</fullName>
    </submittedName>
</protein>